<feature type="transmembrane region" description="Helical" evidence="1">
    <location>
        <begin position="65"/>
        <end position="85"/>
    </location>
</feature>
<feature type="transmembrane region" description="Helical" evidence="1">
    <location>
        <begin position="188"/>
        <end position="209"/>
    </location>
</feature>
<feature type="transmembrane region" description="Helical" evidence="1">
    <location>
        <begin position="468"/>
        <end position="488"/>
    </location>
</feature>
<reference evidence="2 3" key="1">
    <citation type="submission" date="2024-08" db="EMBL/GenBank/DDBJ databases">
        <authorList>
            <person name="Lu H."/>
        </authorList>
    </citation>
    <scope>NUCLEOTIDE SEQUENCE [LARGE SCALE GENOMIC DNA]</scope>
    <source>
        <strain evidence="2 3">DXS20W</strain>
    </source>
</reference>
<gene>
    <name evidence="2" type="ORF">ACG04Q_03730</name>
</gene>
<dbReference type="EMBL" id="JBIGHX010000001">
    <property type="protein sequence ID" value="MFG6460669.1"/>
    <property type="molecule type" value="Genomic_DNA"/>
</dbReference>
<sequence length="501" mass="54797">MPSGRGVGWLFWGYLAVALATMAVSARLWWQSPLQLTTFEFDYFLGLFNGSDPRVAAERVLQGRALHLVLMLVLGLLYAATLLRVIRQPDAVSLPRIAAASALVAIVFALGMPWVSPDVFFYIGTGWVDAHYGLNPYRQPMGQIPGFANDPMFANVYPGFLEGTTAYGPLFQKIAAGLAGLSGGNEKLALALHKLFYLGLHAAASALVYRLSPPAWRKAALFGYAANPLILFSVATCAHNDHLMNLCVLGALSLLRRQHVLAAGVALGTAFSLKYFPLVFLPIMAAVALLQPGPLRLHWRTLQAPALLVMGFGLAVLAWAKLYPASTEHVSHLLSTGVHVYRSSIFHLVDAVTRHALPALFGAPPALIAREDLAGVLRLAYMAVYALMCWRYWPRLKRDPFQAGIELCLLATLLYFLLVNTSNQEWYLTWLMGFAFVLPGEAARTLALRLSVAYVPLVIYTVRGDRDVVFAANLALYLLLLACAWACMRAMLRGRIPGATS</sequence>
<keyword evidence="1" id="KW-0812">Transmembrane</keyword>
<accession>A0ABW7GFD5</accession>
<dbReference type="RefSeq" id="WP_394509476.1">
    <property type="nucleotide sequence ID" value="NZ_JBIGHX010000001.1"/>
</dbReference>
<feature type="transmembrane region" description="Helical" evidence="1">
    <location>
        <begin position="261"/>
        <end position="290"/>
    </location>
</feature>
<dbReference type="Pfam" id="PF26314">
    <property type="entry name" value="MptA_B_family"/>
    <property type="match status" value="1"/>
</dbReference>
<feature type="transmembrane region" description="Helical" evidence="1">
    <location>
        <begin position="302"/>
        <end position="320"/>
    </location>
</feature>
<keyword evidence="3" id="KW-1185">Reference proteome</keyword>
<evidence type="ECO:0000313" key="3">
    <source>
        <dbReference type="Proteomes" id="UP001606302"/>
    </source>
</evidence>
<dbReference type="Proteomes" id="UP001606302">
    <property type="component" value="Unassembled WGS sequence"/>
</dbReference>
<feature type="transmembrane region" description="Helical" evidence="1">
    <location>
        <begin position="373"/>
        <end position="393"/>
    </location>
</feature>
<feature type="transmembrane region" description="Helical" evidence="1">
    <location>
        <begin position="97"/>
        <end position="115"/>
    </location>
</feature>
<keyword evidence="1" id="KW-0472">Membrane</keyword>
<protein>
    <submittedName>
        <fullName evidence="2">Glycosyltransferase 87 family protein</fullName>
    </submittedName>
</protein>
<feature type="transmembrane region" description="Helical" evidence="1">
    <location>
        <begin position="400"/>
        <end position="418"/>
    </location>
</feature>
<evidence type="ECO:0000256" key="1">
    <source>
        <dbReference type="SAM" id="Phobius"/>
    </source>
</evidence>
<feature type="transmembrane region" description="Helical" evidence="1">
    <location>
        <begin position="7"/>
        <end position="30"/>
    </location>
</feature>
<comment type="caution">
    <text evidence="2">The sequence shown here is derived from an EMBL/GenBank/DDBJ whole genome shotgun (WGS) entry which is preliminary data.</text>
</comment>
<organism evidence="2 3">
    <name type="scientific">Pelomonas lactea</name>
    <dbReference type="NCBI Taxonomy" id="3299030"/>
    <lineage>
        <taxon>Bacteria</taxon>
        <taxon>Pseudomonadati</taxon>
        <taxon>Pseudomonadota</taxon>
        <taxon>Betaproteobacteria</taxon>
        <taxon>Burkholderiales</taxon>
        <taxon>Sphaerotilaceae</taxon>
        <taxon>Roseateles</taxon>
    </lineage>
</organism>
<keyword evidence="1" id="KW-1133">Transmembrane helix</keyword>
<evidence type="ECO:0000313" key="2">
    <source>
        <dbReference type="EMBL" id="MFG6460669.1"/>
    </source>
</evidence>
<feature type="transmembrane region" description="Helical" evidence="1">
    <location>
        <begin position="424"/>
        <end position="439"/>
    </location>
</feature>
<proteinExistence type="predicted"/>
<name>A0ABW7GFD5_9BURK</name>